<evidence type="ECO:0000256" key="4">
    <source>
        <dbReference type="ARBA" id="ARBA00011245"/>
    </source>
</evidence>
<dbReference type="PIRSF" id="PIRSF000137">
    <property type="entry name" value="Alcohol_oxidase"/>
    <property type="match status" value="1"/>
</dbReference>
<protein>
    <recommendedName>
        <fullName evidence="5">pyranose dehydrogenase (acceptor)</fullName>
        <ecNumber evidence="5">1.1.99.29</ecNumber>
    </recommendedName>
</protein>
<evidence type="ECO:0000259" key="16">
    <source>
        <dbReference type="PROSITE" id="PS00624"/>
    </source>
</evidence>
<comment type="catalytic activity">
    <reaction evidence="9">
        <text>pyranose + acceptor = pyranos-2,3-diulose + reduced acceptor.</text>
        <dbReference type="EC" id="1.1.99.29"/>
    </reaction>
</comment>
<evidence type="ECO:0000313" key="17">
    <source>
        <dbReference type="EMBL" id="KAJ2928381.1"/>
    </source>
</evidence>
<evidence type="ECO:0000256" key="10">
    <source>
        <dbReference type="ARBA" id="ARBA00034029"/>
    </source>
</evidence>
<dbReference type="PROSITE" id="PS00623">
    <property type="entry name" value="GMC_OXRED_1"/>
    <property type="match status" value="1"/>
</dbReference>
<gene>
    <name evidence="17" type="ORF">H1R20_g8728</name>
</gene>
<comment type="caution">
    <text evidence="17">The sequence shown here is derived from an EMBL/GenBank/DDBJ whole genome shotgun (WGS) entry which is preliminary data.</text>
</comment>
<dbReference type="PANTHER" id="PTHR11552:SF78">
    <property type="entry name" value="GLUCOSE-METHANOL-CHOLINE OXIDOREDUCTASE N-TERMINAL DOMAIN-CONTAINING PROTEIN"/>
    <property type="match status" value="1"/>
</dbReference>
<evidence type="ECO:0000256" key="3">
    <source>
        <dbReference type="ARBA" id="ARBA00010790"/>
    </source>
</evidence>
<evidence type="ECO:0000256" key="5">
    <source>
        <dbReference type="ARBA" id="ARBA00013177"/>
    </source>
</evidence>
<sequence>MDHPGETYDIIFVGGGAAGCVAAGQLAAANPGLKVLIIEAGPHSLNVDTHVQPVRYLGNLLNANKLRKSFTLHVAQPSEAVANRKIVVPSGRVLGGGSSVNFMVYTRASASDYDTWEKVHENPGWGSKDLIPLLKQIETYTLPTSNSTHGTEGPIRISYPTDSLNVAQQFLEVVAKYDKDRPVTDDWNDFKTGDAYGKWPKYVDDKTGRRSDTAHHFIYNQAENKNLTVLTESRGVRVVFEGTRAVGVEFITGDANSPSQAFASKLVVLSAGAFGSPAILERSGIGAPDVLHKNGIAQLVNLPGVGERYNDHNIVLTHYAASPEADSVDPAVHGPEDALAAHIEQWKETGKGLMARNGVDAAFKMRPTAEELKTMGPAFEKRWKDFFEAYPDKPVMLGAPMAAFTGPAPPDPSKKYLCMLYYLAYPASTGSVHIAHGLDPYGPLNFIHSYLDEEADVAVYRWMYKHLREIARRMPFYRGEILDCHPSFPAGSGATCKPENDPVGIDAPKLVYTVEDDAAIDDYHRRMIATAWHALGTCAMKPKDKGGVVNSRLNVYGTTQLKIADLSICPENVGANTYNTALAVGAKAAVLIAEDLGLNLGNSKCAL</sequence>
<dbReference type="Gene3D" id="3.50.50.60">
    <property type="entry name" value="FAD/NAD(P)-binding domain"/>
    <property type="match status" value="1"/>
</dbReference>
<evidence type="ECO:0000256" key="6">
    <source>
        <dbReference type="ARBA" id="ARBA00022525"/>
    </source>
</evidence>
<evidence type="ECO:0000256" key="1">
    <source>
        <dbReference type="ARBA" id="ARBA00001974"/>
    </source>
</evidence>
<evidence type="ECO:0000256" key="2">
    <source>
        <dbReference type="ARBA" id="ARBA00004613"/>
    </source>
</evidence>
<comment type="catalytic activity">
    <reaction evidence="8">
        <text>pyranose + acceptor = pyranos-2-ulose + reduced acceptor.</text>
        <dbReference type="EC" id="1.1.99.29"/>
    </reaction>
</comment>
<feature type="binding site" evidence="13">
    <location>
        <begin position="101"/>
        <end position="104"/>
    </location>
    <ligand>
        <name>FAD</name>
        <dbReference type="ChEBI" id="CHEBI:57692"/>
    </ligand>
</feature>
<dbReference type="InterPro" id="IPR012132">
    <property type="entry name" value="GMC_OxRdtase"/>
</dbReference>
<comment type="catalytic activity">
    <reaction evidence="11">
        <text>a pyranoside + acceptor = a pyranosid-3-ulose + reduced acceptor.</text>
        <dbReference type="EC" id="1.1.99.29"/>
    </reaction>
</comment>
<dbReference type="PANTHER" id="PTHR11552">
    <property type="entry name" value="GLUCOSE-METHANOL-CHOLINE GMC OXIDOREDUCTASE"/>
    <property type="match status" value="1"/>
</dbReference>
<feature type="domain" description="Glucose-methanol-choline oxidoreductase N-terminal" evidence="15">
    <location>
        <begin position="91"/>
        <end position="114"/>
    </location>
</feature>
<keyword evidence="18" id="KW-1185">Reference proteome</keyword>
<dbReference type="Pfam" id="PF00732">
    <property type="entry name" value="GMC_oxred_N"/>
    <property type="match status" value="1"/>
</dbReference>
<dbReference type="AlphaFoldDB" id="A0A9W8J4L3"/>
<comment type="function">
    <text evidence="7">Catalyzes the single-oxidation or sequential double oxidation reaction of carbohydrates primarily at carbon-2 and/or carbon-3 with the concomitant reduction of the flavin. The enzyme exhibits a broad sugar substrate specificity, oxidizing different aldopyranoses to the corresponding C-1, C-2, C-3 or C-1,2, C-2,3 and C-3,4 (di)dehydro sugars with substrate-specific regioselectivity. Accepts only a narrow range of electron acceptors such as substituted benzoquinones and complexed metal ions and reacts extremely slowly with O(2) as acceptor. May play a role in the natural recycling of plant matter by oxidizing all major monosaccharides in lignocellulose and by reducing quinone compounds or reactive radical species generated during lignin depolymerization.</text>
</comment>
<evidence type="ECO:0000256" key="13">
    <source>
        <dbReference type="PIRSR" id="PIRSR000137-2"/>
    </source>
</evidence>
<feature type="binding site" evidence="13">
    <location>
        <position position="93"/>
    </location>
    <ligand>
        <name>FAD</name>
        <dbReference type="ChEBI" id="CHEBI:57692"/>
    </ligand>
</feature>
<name>A0A9W8J4L3_9AGAR</name>
<evidence type="ECO:0000256" key="12">
    <source>
        <dbReference type="ARBA" id="ARBA00034059"/>
    </source>
</evidence>
<dbReference type="OrthoDB" id="269227at2759"/>
<dbReference type="Proteomes" id="UP001140091">
    <property type="component" value="Unassembled WGS sequence"/>
</dbReference>
<dbReference type="Gene3D" id="3.30.560.10">
    <property type="entry name" value="Glucose Oxidase, domain 3"/>
    <property type="match status" value="1"/>
</dbReference>
<evidence type="ECO:0000256" key="11">
    <source>
        <dbReference type="ARBA" id="ARBA00034050"/>
    </source>
</evidence>
<dbReference type="EC" id="1.1.99.29" evidence="5"/>
<reference evidence="17" key="1">
    <citation type="submission" date="2022-06" db="EMBL/GenBank/DDBJ databases">
        <title>Genome Sequence of Candolleomyces eurysporus.</title>
        <authorList>
            <person name="Buettner E."/>
        </authorList>
    </citation>
    <scope>NUCLEOTIDE SEQUENCE</scope>
    <source>
        <strain evidence="17">VTCC 930004</strain>
    </source>
</reference>
<dbReference type="GO" id="GO:0005576">
    <property type="term" value="C:extracellular region"/>
    <property type="evidence" value="ECO:0007669"/>
    <property type="project" value="UniProtKB-SubCell"/>
</dbReference>
<comment type="catalytic activity">
    <reaction evidence="12">
        <text>a pyranoside + acceptor = a pyranosid-3,4-diulose + reduced acceptor.</text>
        <dbReference type="EC" id="1.1.99.29"/>
    </reaction>
</comment>
<dbReference type="GO" id="GO:0050660">
    <property type="term" value="F:flavin adenine dinucleotide binding"/>
    <property type="evidence" value="ECO:0007669"/>
    <property type="project" value="InterPro"/>
</dbReference>
<dbReference type="GO" id="GO:0033718">
    <property type="term" value="F:pyranose dehydrogenase (acceptor) activity"/>
    <property type="evidence" value="ECO:0007669"/>
    <property type="project" value="UniProtKB-EC"/>
</dbReference>
<evidence type="ECO:0000256" key="7">
    <source>
        <dbReference type="ARBA" id="ARBA00024699"/>
    </source>
</evidence>
<keyword evidence="14" id="KW-0285">Flavoprotein</keyword>
<feature type="binding site" evidence="13">
    <location>
        <begin position="532"/>
        <end position="533"/>
    </location>
    <ligand>
        <name>FAD</name>
        <dbReference type="ChEBI" id="CHEBI:57692"/>
    </ligand>
</feature>
<keyword evidence="13 14" id="KW-0274">FAD</keyword>
<keyword evidence="6" id="KW-0964">Secreted</keyword>
<comment type="subunit">
    <text evidence="4">Monomer.</text>
</comment>
<evidence type="ECO:0000259" key="15">
    <source>
        <dbReference type="PROSITE" id="PS00623"/>
    </source>
</evidence>
<dbReference type="Pfam" id="PF05199">
    <property type="entry name" value="GMC_oxred_C"/>
    <property type="match status" value="1"/>
</dbReference>
<dbReference type="SUPFAM" id="SSF51905">
    <property type="entry name" value="FAD/NAD(P)-binding domain"/>
    <property type="match status" value="1"/>
</dbReference>
<dbReference type="InterPro" id="IPR000172">
    <property type="entry name" value="GMC_OxRdtase_N"/>
</dbReference>
<evidence type="ECO:0000256" key="8">
    <source>
        <dbReference type="ARBA" id="ARBA00033986"/>
    </source>
</evidence>
<dbReference type="EMBL" id="JANBPK010000929">
    <property type="protein sequence ID" value="KAJ2928381.1"/>
    <property type="molecule type" value="Genomic_DNA"/>
</dbReference>
<dbReference type="SUPFAM" id="SSF54373">
    <property type="entry name" value="FAD-linked reductases, C-terminal domain"/>
    <property type="match status" value="1"/>
</dbReference>
<feature type="domain" description="Glucose-methanol-choline oxidoreductase N-terminal" evidence="16">
    <location>
        <begin position="272"/>
        <end position="286"/>
    </location>
</feature>
<organism evidence="17 18">
    <name type="scientific">Candolleomyces eurysporus</name>
    <dbReference type="NCBI Taxonomy" id="2828524"/>
    <lineage>
        <taxon>Eukaryota</taxon>
        <taxon>Fungi</taxon>
        <taxon>Dikarya</taxon>
        <taxon>Basidiomycota</taxon>
        <taxon>Agaricomycotina</taxon>
        <taxon>Agaricomycetes</taxon>
        <taxon>Agaricomycetidae</taxon>
        <taxon>Agaricales</taxon>
        <taxon>Agaricineae</taxon>
        <taxon>Psathyrellaceae</taxon>
        <taxon>Candolleomyces</taxon>
    </lineage>
</organism>
<evidence type="ECO:0000256" key="14">
    <source>
        <dbReference type="RuleBase" id="RU003968"/>
    </source>
</evidence>
<dbReference type="PROSITE" id="PS00624">
    <property type="entry name" value="GMC_OXRED_2"/>
    <property type="match status" value="1"/>
</dbReference>
<evidence type="ECO:0000313" key="18">
    <source>
        <dbReference type="Proteomes" id="UP001140091"/>
    </source>
</evidence>
<comment type="subcellular location">
    <subcellularLocation>
        <location evidence="2">Secreted</location>
    </subcellularLocation>
</comment>
<accession>A0A9W8J4L3</accession>
<feature type="non-terminal residue" evidence="17">
    <location>
        <position position="1"/>
    </location>
</feature>
<proteinExistence type="inferred from homology"/>
<dbReference type="InterPro" id="IPR036188">
    <property type="entry name" value="FAD/NAD-bd_sf"/>
</dbReference>
<comment type="cofactor">
    <cofactor evidence="1 13">
        <name>FAD</name>
        <dbReference type="ChEBI" id="CHEBI:57692"/>
    </cofactor>
</comment>
<comment type="similarity">
    <text evidence="3 14">Belongs to the GMC oxidoreductase family.</text>
</comment>
<comment type="catalytic activity">
    <reaction evidence="10">
        <text>pyranose + acceptor = pyranos-3-ulose + reduced acceptor.</text>
        <dbReference type="EC" id="1.1.99.29"/>
    </reaction>
</comment>
<dbReference type="InterPro" id="IPR007867">
    <property type="entry name" value="GMC_OxRtase_C"/>
</dbReference>
<evidence type="ECO:0000256" key="9">
    <source>
        <dbReference type="ARBA" id="ARBA00034010"/>
    </source>
</evidence>